<dbReference type="PROSITE" id="PS00198">
    <property type="entry name" value="4FE4S_FER_1"/>
    <property type="match status" value="2"/>
</dbReference>
<dbReference type="RefSeq" id="WP_129341718.1">
    <property type="nucleotide sequence ID" value="NZ_JACIDD010000002.1"/>
</dbReference>
<evidence type="ECO:0000256" key="4">
    <source>
        <dbReference type="ARBA" id="ARBA00023014"/>
    </source>
</evidence>
<keyword evidence="3" id="KW-0408">Iron</keyword>
<feature type="domain" description="4Fe-4S ferredoxin-type" evidence="5">
    <location>
        <begin position="31"/>
        <end position="61"/>
    </location>
</feature>
<dbReference type="AlphaFoldDB" id="A0A4Q2IPI3"/>
<dbReference type="InterPro" id="IPR017900">
    <property type="entry name" value="4Fe4S_Fe_S_CS"/>
</dbReference>
<dbReference type="GO" id="GO:0046872">
    <property type="term" value="F:metal ion binding"/>
    <property type="evidence" value="ECO:0007669"/>
    <property type="project" value="UniProtKB-KW"/>
</dbReference>
<evidence type="ECO:0000256" key="2">
    <source>
        <dbReference type="ARBA" id="ARBA00022723"/>
    </source>
</evidence>
<dbReference type="OrthoDB" id="9800445at2"/>
<keyword evidence="2" id="KW-0479">Metal-binding</keyword>
<dbReference type="EMBL" id="SDPT01000002">
    <property type="protein sequence ID" value="RXZ31472.1"/>
    <property type="molecule type" value="Genomic_DNA"/>
</dbReference>
<dbReference type="InterPro" id="IPR017896">
    <property type="entry name" value="4Fe4S_Fe-S-bd"/>
</dbReference>
<protein>
    <submittedName>
        <fullName evidence="6">Ferredoxin family protein</fullName>
    </submittedName>
</protein>
<evidence type="ECO:0000256" key="3">
    <source>
        <dbReference type="ARBA" id="ARBA00023004"/>
    </source>
</evidence>
<keyword evidence="1" id="KW-0004">4Fe-4S</keyword>
<comment type="caution">
    <text evidence="6">The sequence shown here is derived from an EMBL/GenBank/DDBJ whole genome shotgun (WGS) entry which is preliminary data.</text>
</comment>
<gene>
    <name evidence="6" type="ORF">EO081_09500</name>
</gene>
<dbReference type="SUPFAM" id="SSF54862">
    <property type="entry name" value="4Fe-4S ferredoxins"/>
    <property type="match status" value="1"/>
</dbReference>
<dbReference type="Proteomes" id="UP000292347">
    <property type="component" value="Unassembled WGS sequence"/>
</dbReference>
<evidence type="ECO:0000313" key="7">
    <source>
        <dbReference type="Proteomes" id="UP000292347"/>
    </source>
</evidence>
<reference evidence="6 7" key="1">
    <citation type="submission" date="2019-01" db="EMBL/GenBank/DDBJ databases">
        <title>Sphingomonas mucosissima sp. nov. and Sphingomonas desiccabilis sp. nov., from biological soil crusts in the Colorado Plateau, USA.</title>
        <authorList>
            <person name="Zhu D."/>
        </authorList>
    </citation>
    <scope>NUCLEOTIDE SEQUENCE [LARGE SCALE GENOMIC DNA]</scope>
    <source>
        <strain evidence="6 7">CP1D</strain>
    </source>
</reference>
<keyword evidence="7" id="KW-1185">Reference proteome</keyword>
<evidence type="ECO:0000256" key="1">
    <source>
        <dbReference type="ARBA" id="ARBA00022485"/>
    </source>
</evidence>
<dbReference type="PANTHER" id="PTHR43687:SF1">
    <property type="entry name" value="FERREDOXIN III"/>
    <property type="match status" value="1"/>
</dbReference>
<evidence type="ECO:0000313" key="6">
    <source>
        <dbReference type="EMBL" id="RXZ31472.1"/>
    </source>
</evidence>
<keyword evidence="4" id="KW-0411">Iron-sulfur</keyword>
<feature type="domain" description="4Fe-4S ferredoxin-type" evidence="5">
    <location>
        <begin position="1"/>
        <end position="30"/>
    </location>
</feature>
<dbReference type="PANTHER" id="PTHR43687">
    <property type="entry name" value="ADENYLYLSULFATE REDUCTASE, BETA SUBUNIT"/>
    <property type="match status" value="1"/>
</dbReference>
<name>A0A4Q2IPI3_9SPHN</name>
<proteinExistence type="predicted"/>
<dbReference type="Pfam" id="PF00037">
    <property type="entry name" value="Fer4"/>
    <property type="match status" value="1"/>
</dbReference>
<dbReference type="GO" id="GO:0051539">
    <property type="term" value="F:4 iron, 4 sulfur cluster binding"/>
    <property type="evidence" value="ECO:0007669"/>
    <property type="project" value="UniProtKB-KW"/>
</dbReference>
<dbReference type="Gene3D" id="3.30.70.20">
    <property type="match status" value="1"/>
</dbReference>
<dbReference type="InterPro" id="IPR050572">
    <property type="entry name" value="Fe-S_Ferredoxin"/>
</dbReference>
<dbReference type="PROSITE" id="PS51379">
    <property type="entry name" value="4FE4S_FER_2"/>
    <property type="match status" value="2"/>
</dbReference>
<evidence type="ECO:0000259" key="5">
    <source>
        <dbReference type="PROSITE" id="PS51379"/>
    </source>
</evidence>
<organism evidence="6 7">
    <name type="scientific">Sphingomonas desiccabilis</name>
    <dbReference type="NCBI Taxonomy" id="429134"/>
    <lineage>
        <taxon>Bacteria</taxon>
        <taxon>Pseudomonadati</taxon>
        <taxon>Pseudomonadota</taxon>
        <taxon>Alphaproteobacteria</taxon>
        <taxon>Sphingomonadales</taxon>
        <taxon>Sphingomonadaceae</taxon>
        <taxon>Sphingomonas</taxon>
    </lineage>
</organism>
<sequence>MIELVHAGRCIECDICVRICPRDVFDAVADDVPVIARKSDCQTCFLCEIYCPVDALYVSPRVGTDEAVDPIALEESGTLGSYARALGWKRGRAAGTDQDTTRHLRLLGGVGG</sequence>
<accession>A0A4Q2IPI3</accession>